<evidence type="ECO:0000256" key="3">
    <source>
        <dbReference type="ARBA" id="ARBA00023152"/>
    </source>
</evidence>
<evidence type="ECO:0000256" key="8">
    <source>
        <dbReference type="PIRSR" id="PIRSR613078-3"/>
    </source>
</evidence>
<feature type="site" description="Transition state stabilizer" evidence="5 8">
    <location>
        <position position="155"/>
    </location>
</feature>
<name>A0A1I0E3Z8_9BACT</name>
<dbReference type="AlphaFoldDB" id="A0A1I0E3Z8"/>
<feature type="active site" description="Proton donor/acceptor" evidence="5 6">
    <location>
        <position position="85"/>
    </location>
</feature>
<feature type="binding site" evidence="5 7">
    <location>
        <position position="96"/>
    </location>
    <ligand>
        <name>substrate</name>
    </ligand>
</feature>
<dbReference type="PROSITE" id="PS00175">
    <property type="entry name" value="PG_MUTASE"/>
    <property type="match status" value="1"/>
</dbReference>
<dbReference type="Pfam" id="PF00300">
    <property type="entry name" value="His_Phos_1"/>
    <property type="match status" value="1"/>
</dbReference>
<dbReference type="RefSeq" id="WP_092770361.1">
    <property type="nucleotide sequence ID" value="NZ_FOHS01000002.1"/>
</dbReference>
<dbReference type="GO" id="GO:0006096">
    <property type="term" value="P:glycolytic process"/>
    <property type="evidence" value="ECO:0007669"/>
    <property type="project" value="UniProtKB-UniRule"/>
</dbReference>
<dbReference type="GO" id="GO:0006094">
    <property type="term" value="P:gluconeogenesis"/>
    <property type="evidence" value="ECO:0007669"/>
    <property type="project" value="UniProtKB-UniRule"/>
</dbReference>
<evidence type="ECO:0000256" key="7">
    <source>
        <dbReference type="PIRSR" id="PIRSR613078-2"/>
    </source>
</evidence>
<evidence type="ECO:0000256" key="4">
    <source>
        <dbReference type="ARBA" id="ARBA00023235"/>
    </source>
</evidence>
<gene>
    <name evidence="5" type="primary">gpmA</name>
    <name evidence="10" type="ORF">SAMN04487998_1687</name>
</gene>
<dbReference type="STRING" id="82805.SAMN04487998_1687"/>
<dbReference type="HAMAP" id="MF_01039">
    <property type="entry name" value="PGAM_GpmA"/>
    <property type="match status" value="1"/>
</dbReference>
<evidence type="ECO:0000313" key="11">
    <source>
        <dbReference type="Proteomes" id="UP000198697"/>
    </source>
</evidence>
<keyword evidence="3 5" id="KW-0324">Glycolysis</keyword>
<keyword evidence="4 5" id="KW-0413">Isomerase</keyword>
<dbReference type="UniPathway" id="UPA00109">
    <property type="reaction ID" value="UER00186"/>
</dbReference>
<organism evidence="10 11">
    <name type="scientific">Hymenobacter actinosclerus</name>
    <dbReference type="NCBI Taxonomy" id="82805"/>
    <lineage>
        <taxon>Bacteria</taxon>
        <taxon>Pseudomonadati</taxon>
        <taxon>Bacteroidota</taxon>
        <taxon>Cytophagia</taxon>
        <taxon>Cytophagales</taxon>
        <taxon>Hymenobacteraceae</taxon>
        <taxon>Hymenobacter</taxon>
    </lineage>
</organism>
<dbReference type="PIRSF" id="PIRSF000709">
    <property type="entry name" value="6PFK_2-Ptase"/>
    <property type="match status" value="1"/>
</dbReference>
<sequence length="201" mass="22625">MAQLVLVRHGQSVYNLRNLFTGELDVELTPLGEQQAHDAATRLRGFRFDVAFTSVLKRANETLRLILEDLGQTALSIHRNKALNERNYGQLQGLNKAETARRYGAEQVQQWRRSYNLVPPGGESLAQTRERAVAYYEAHIRPHLAHDQHVLVVAHGNSLRGLAMYLENLSAQQVLDLEIPTGGARVYDLTADLHIGQLRVL</sequence>
<evidence type="ECO:0000256" key="1">
    <source>
        <dbReference type="ARBA" id="ARBA00006717"/>
    </source>
</evidence>
<reference evidence="11" key="1">
    <citation type="submission" date="2016-10" db="EMBL/GenBank/DDBJ databases">
        <authorList>
            <person name="Varghese N."/>
            <person name="Submissions S."/>
        </authorList>
    </citation>
    <scope>NUCLEOTIDE SEQUENCE [LARGE SCALE GENOMIC DNA]</scope>
    <source>
        <strain evidence="11">DSM 15310</strain>
    </source>
</reference>
<evidence type="ECO:0000256" key="2">
    <source>
        <dbReference type="ARBA" id="ARBA00022432"/>
    </source>
</evidence>
<dbReference type="NCBIfam" id="TIGR01258">
    <property type="entry name" value="pgm_1"/>
    <property type="match status" value="1"/>
</dbReference>
<feature type="binding site" evidence="5 7">
    <location>
        <begin position="8"/>
        <end position="15"/>
    </location>
    <ligand>
        <name>substrate</name>
    </ligand>
</feature>
<dbReference type="SMART" id="SM00855">
    <property type="entry name" value="PGAM"/>
    <property type="match status" value="1"/>
</dbReference>
<dbReference type="InterPro" id="IPR001345">
    <property type="entry name" value="PG/BPGM_mutase_AS"/>
</dbReference>
<evidence type="ECO:0000256" key="9">
    <source>
        <dbReference type="RuleBase" id="RU004512"/>
    </source>
</evidence>
<dbReference type="EMBL" id="FOHS01000002">
    <property type="protein sequence ID" value="SET39836.1"/>
    <property type="molecule type" value="Genomic_DNA"/>
</dbReference>
<comment type="function">
    <text evidence="5 9">Catalyzes the interconversion of 2-phosphoglycerate and 3-phosphoglycerate.</text>
</comment>
<dbReference type="PANTHER" id="PTHR11931">
    <property type="entry name" value="PHOSPHOGLYCERATE MUTASE"/>
    <property type="match status" value="1"/>
</dbReference>
<dbReference type="EC" id="5.4.2.11" evidence="5 9"/>
<evidence type="ECO:0000313" key="10">
    <source>
        <dbReference type="EMBL" id="SET39836.1"/>
    </source>
</evidence>
<dbReference type="Proteomes" id="UP000198697">
    <property type="component" value="Unassembled WGS sequence"/>
</dbReference>
<dbReference type="InterPro" id="IPR005952">
    <property type="entry name" value="Phosphogly_mut1"/>
</dbReference>
<accession>A0A1I0E3Z8</accession>
<comment type="pathway">
    <text evidence="5 9">Carbohydrate degradation; glycolysis; pyruvate from D-glyceraldehyde 3-phosphate: step 3/5.</text>
</comment>
<dbReference type="Gene3D" id="3.40.50.1240">
    <property type="entry name" value="Phosphoglycerate mutase-like"/>
    <property type="match status" value="1"/>
</dbReference>
<keyword evidence="11" id="KW-1185">Reference proteome</keyword>
<dbReference type="GO" id="GO:0004619">
    <property type="term" value="F:phosphoglycerate mutase activity"/>
    <property type="evidence" value="ECO:0007669"/>
    <property type="project" value="UniProtKB-UniRule"/>
</dbReference>
<feature type="binding site" evidence="5 7">
    <location>
        <begin position="85"/>
        <end position="88"/>
    </location>
    <ligand>
        <name>substrate</name>
    </ligand>
</feature>
<dbReference type="InterPro" id="IPR013078">
    <property type="entry name" value="His_Pase_superF_clade-1"/>
</dbReference>
<proteinExistence type="inferred from homology"/>
<evidence type="ECO:0000256" key="6">
    <source>
        <dbReference type="PIRSR" id="PIRSR613078-1"/>
    </source>
</evidence>
<dbReference type="InterPro" id="IPR029033">
    <property type="entry name" value="His_PPase_superfam"/>
</dbReference>
<evidence type="ECO:0000256" key="5">
    <source>
        <dbReference type="HAMAP-Rule" id="MF_01039"/>
    </source>
</evidence>
<feature type="active site" description="Tele-phosphohistidine intermediate" evidence="5 6">
    <location>
        <position position="9"/>
    </location>
</feature>
<dbReference type="CDD" id="cd07067">
    <property type="entry name" value="HP_PGM_like"/>
    <property type="match status" value="1"/>
</dbReference>
<feature type="binding site" evidence="5 7">
    <location>
        <begin position="21"/>
        <end position="22"/>
    </location>
    <ligand>
        <name>substrate</name>
    </ligand>
</feature>
<dbReference type="OrthoDB" id="9782128at2"/>
<dbReference type="SUPFAM" id="SSF53254">
    <property type="entry name" value="Phosphoglycerate mutase-like"/>
    <property type="match status" value="1"/>
</dbReference>
<protein>
    <recommendedName>
        <fullName evidence="5 9">2,3-bisphosphoglycerate-dependent phosphoglycerate mutase</fullName>
        <shortName evidence="5">BPG-dependent PGAM</shortName>
        <shortName evidence="5">PGAM</shortName>
        <shortName evidence="5">Phosphoglyceromutase</shortName>
        <shortName evidence="5">dPGM</shortName>
        <ecNumber evidence="5 9">5.4.2.11</ecNumber>
    </recommendedName>
</protein>
<feature type="binding site" evidence="5 7">
    <location>
        <position position="58"/>
    </location>
    <ligand>
        <name>substrate</name>
    </ligand>
</feature>
<keyword evidence="2 5" id="KW-0312">Gluconeogenesis</keyword>
<feature type="binding site" evidence="5 7">
    <location>
        <begin position="156"/>
        <end position="157"/>
    </location>
    <ligand>
        <name>substrate</name>
    </ligand>
</feature>
<comment type="catalytic activity">
    <reaction evidence="5 9">
        <text>(2R)-2-phosphoglycerate = (2R)-3-phosphoglycerate</text>
        <dbReference type="Rhea" id="RHEA:15901"/>
        <dbReference type="ChEBI" id="CHEBI:58272"/>
        <dbReference type="ChEBI" id="CHEBI:58289"/>
        <dbReference type="EC" id="5.4.2.11"/>
    </reaction>
</comment>
<comment type="similarity">
    <text evidence="1 5">Belongs to the phosphoglycerate mutase family. BPG-dependent PGAM subfamily.</text>
</comment>
<feature type="binding site" evidence="5 7">
    <location>
        <begin position="112"/>
        <end position="113"/>
    </location>
    <ligand>
        <name>substrate</name>
    </ligand>
</feature>